<sequence>MNGDHQRPDIWESVAKRWLAAGNNSVGVPYITMIDLRTINLGDFDCVEFTARTGRDKSIALSACR</sequence>
<reference evidence="1 2" key="1">
    <citation type="submission" date="2016-09" db="EMBL/GenBank/DDBJ databases">
        <title>The complete genome sequences of Rhizobium gallicum, symbiovars gallicum and phaseoli, symbionts associated to common bean (Phaseolus vulgaris).</title>
        <authorList>
            <person name="Bustos P."/>
            <person name="Santamaria R.I."/>
            <person name="Perez-Carrascal O.M."/>
            <person name="Juarez S."/>
            <person name="Lozano L."/>
            <person name="Martinez-Flores I."/>
            <person name="Martinez-Romero E."/>
            <person name="Cevallos M."/>
            <person name="Romero D."/>
            <person name="Davila G."/>
            <person name="Gonzalez V."/>
        </authorList>
    </citation>
    <scope>NUCLEOTIDE SEQUENCE [LARGE SCALE GENOMIC DNA]</scope>
    <source>
        <strain evidence="1 2">8C-3</strain>
        <plasmid evidence="2">Plasmid prsp8c3b</plasmid>
    </source>
</reference>
<dbReference type="EMBL" id="CP017243">
    <property type="protein sequence ID" value="APO77452.1"/>
    <property type="molecule type" value="Genomic_DNA"/>
</dbReference>
<evidence type="ECO:0000313" key="2">
    <source>
        <dbReference type="Proteomes" id="UP000185109"/>
    </source>
</evidence>
<accession>A0A1L5PBE8</accession>
<keyword evidence="1" id="KW-0614">Plasmid</keyword>
<organism evidence="1 2">
    <name type="scientific">Rhizobium etli 8C-3</name>
    <dbReference type="NCBI Taxonomy" id="538025"/>
    <lineage>
        <taxon>Bacteria</taxon>
        <taxon>Pseudomonadati</taxon>
        <taxon>Pseudomonadota</taxon>
        <taxon>Alphaproteobacteria</taxon>
        <taxon>Hyphomicrobiales</taxon>
        <taxon>Rhizobiaceae</taxon>
        <taxon>Rhizobium/Agrobacterium group</taxon>
        <taxon>Rhizobium</taxon>
    </lineage>
</organism>
<dbReference type="AlphaFoldDB" id="A0A1L5PBE8"/>
<evidence type="ECO:0000313" key="1">
    <source>
        <dbReference type="EMBL" id="APO77452.1"/>
    </source>
</evidence>
<dbReference type="Proteomes" id="UP000185109">
    <property type="component" value="Plasmid pRsp8C3b"/>
</dbReference>
<proteinExistence type="predicted"/>
<gene>
    <name evidence="1" type="ORF">AM571_PB00161</name>
</gene>
<protein>
    <submittedName>
        <fullName evidence="1">Uncharacterized protein</fullName>
    </submittedName>
</protein>
<geneLocation type="plasmid" evidence="2">
    <name>prsp8c3b</name>
</geneLocation>
<name>A0A1L5PBE8_RHIET</name>